<dbReference type="HOGENOM" id="CLU_2315692_0_0_7"/>
<name>E1QJ12_DESB2</name>
<gene>
    <name evidence="1" type="ordered locus">Deba_2191</name>
</gene>
<proteinExistence type="predicted"/>
<dbReference type="RefSeq" id="WP_013258996.1">
    <property type="nucleotide sequence ID" value="NC_014365.1"/>
</dbReference>
<keyword evidence="2" id="KW-1185">Reference proteome</keyword>
<dbReference type="AlphaFoldDB" id="E1QJ12"/>
<dbReference type="EMBL" id="CP002085">
    <property type="protein sequence ID" value="ADK85555.1"/>
    <property type="molecule type" value="Genomic_DNA"/>
</dbReference>
<sequence>MMKRRRVARKSAGSFAPRIDVEEWMQNNPELMVHCPNQPGGLKLTKGACAKRHVTANEPRYANIGAEPFHVFVFKMNLVPCKNCEIGARLAAEQKTQVA</sequence>
<dbReference type="OrthoDB" id="5519491at2"/>
<reference evidence="1 2" key="1">
    <citation type="journal article" date="2010" name="Stand. Genomic Sci.">
        <title>Complete genome sequence of Desulfarculus baarsii type strain (2st14).</title>
        <authorList>
            <person name="Sun H."/>
            <person name="Spring S."/>
            <person name="Lapidus A."/>
            <person name="Davenport K."/>
            <person name="Del Rio T.G."/>
            <person name="Tice H."/>
            <person name="Nolan M."/>
            <person name="Copeland A."/>
            <person name="Cheng J.F."/>
            <person name="Lucas S."/>
            <person name="Tapia R."/>
            <person name="Goodwin L."/>
            <person name="Pitluck S."/>
            <person name="Ivanova N."/>
            <person name="Pagani I."/>
            <person name="Mavromatis K."/>
            <person name="Ovchinnikova G."/>
            <person name="Pati A."/>
            <person name="Chen A."/>
            <person name="Palaniappan K."/>
            <person name="Hauser L."/>
            <person name="Chang Y.J."/>
            <person name="Jeffries C.D."/>
            <person name="Detter J.C."/>
            <person name="Han C."/>
            <person name="Rohde M."/>
            <person name="Brambilla E."/>
            <person name="Goker M."/>
            <person name="Woyke T."/>
            <person name="Bristow J."/>
            <person name="Eisen J.A."/>
            <person name="Markowitz V."/>
            <person name="Hugenholtz P."/>
            <person name="Kyrpides N.C."/>
            <person name="Klenk H.P."/>
            <person name="Land M."/>
        </authorList>
    </citation>
    <scope>NUCLEOTIDE SEQUENCE [LARGE SCALE GENOMIC DNA]</scope>
    <source>
        <strain evidence="2">ATCC 33931 / DSM 2075 / LMG 7858 / VKM B-1802 / 2st14</strain>
    </source>
</reference>
<dbReference type="KEGG" id="dbr:Deba_2191"/>
<organism evidence="1 2">
    <name type="scientific">Desulfarculus baarsii (strain ATCC 33931 / DSM 2075 / LMG 7858 / VKM B-1802 / 2st14)</name>
    <dbReference type="NCBI Taxonomy" id="644282"/>
    <lineage>
        <taxon>Bacteria</taxon>
        <taxon>Pseudomonadati</taxon>
        <taxon>Thermodesulfobacteriota</taxon>
        <taxon>Desulfarculia</taxon>
        <taxon>Desulfarculales</taxon>
        <taxon>Desulfarculaceae</taxon>
        <taxon>Desulfarculus</taxon>
    </lineage>
</organism>
<evidence type="ECO:0000313" key="1">
    <source>
        <dbReference type="EMBL" id="ADK85555.1"/>
    </source>
</evidence>
<evidence type="ECO:0000313" key="2">
    <source>
        <dbReference type="Proteomes" id="UP000009047"/>
    </source>
</evidence>
<accession>E1QJ12</accession>
<dbReference type="Proteomes" id="UP000009047">
    <property type="component" value="Chromosome"/>
</dbReference>
<protein>
    <submittedName>
        <fullName evidence="1">Uncharacterized protein</fullName>
    </submittedName>
</protein>